<evidence type="ECO:0000256" key="1">
    <source>
        <dbReference type="SAM" id="MobiDB-lite"/>
    </source>
</evidence>
<sequence>QTYAQWRIVFGIISATYAGGTVMYLIFGTGELQKWNTVTSPKTNGTAEESDKEKLPLRDVKT</sequence>
<feature type="non-terminal residue" evidence="3">
    <location>
        <position position="1"/>
    </location>
</feature>
<dbReference type="Proteomes" id="UP001233999">
    <property type="component" value="Unassembled WGS sequence"/>
</dbReference>
<dbReference type="EMBL" id="JASPKZ010007172">
    <property type="protein sequence ID" value="KAJ9586347.1"/>
    <property type="molecule type" value="Genomic_DNA"/>
</dbReference>
<feature type="compositionally biased region" description="Basic and acidic residues" evidence="1">
    <location>
        <begin position="49"/>
        <end position="62"/>
    </location>
</feature>
<organism evidence="3 4">
    <name type="scientific">Diploptera punctata</name>
    <name type="common">Pacific beetle cockroach</name>
    <dbReference type="NCBI Taxonomy" id="6984"/>
    <lineage>
        <taxon>Eukaryota</taxon>
        <taxon>Metazoa</taxon>
        <taxon>Ecdysozoa</taxon>
        <taxon>Arthropoda</taxon>
        <taxon>Hexapoda</taxon>
        <taxon>Insecta</taxon>
        <taxon>Pterygota</taxon>
        <taxon>Neoptera</taxon>
        <taxon>Polyneoptera</taxon>
        <taxon>Dictyoptera</taxon>
        <taxon>Blattodea</taxon>
        <taxon>Blaberoidea</taxon>
        <taxon>Blaberidae</taxon>
        <taxon>Diplopterinae</taxon>
        <taxon>Diploptera</taxon>
    </lineage>
</organism>
<feature type="region of interest" description="Disordered" evidence="1">
    <location>
        <begin position="38"/>
        <end position="62"/>
    </location>
</feature>
<evidence type="ECO:0000256" key="2">
    <source>
        <dbReference type="SAM" id="Phobius"/>
    </source>
</evidence>
<accession>A0AAD8EE29</accession>
<comment type="caution">
    <text evidence="3">The sequence shown here is derived from an EMBL/GenBank/DDBJ whole genome shotgun (WGS) entry which is preliminary data.</text>
</comment>
<protein>
    <submittedName>
        <fullName evidence="3">Uncharacterized protein</fullName>
    </submittedName>
</protein>
<keyword evidence="2" id="KW-1133">Transmembrane helix</keyword>
<gene>
    <name evidence="3" type="ORF">L9F63_020008</name>
</gene>
<feature type="compositionally biased region" description="Polar residues" evidence="1">
    <location>
        <begin position="38"/>
        <end position="47"/>
    </location>
</feature>
<keyword evidence="4" id="KW-1185">Reference proteome</keyword>
<proteinExistence type="predicted"/>
<feature type="transmembrane region" description="Helical" evidence="2">
    <location>
        <begin position="6"/>
        <end position="27"/>
    </location>
</feature>
<reference evidence="3" key="1">
    <citation type="journal article" date="2023" name="IScience">
        <title>Live-bearing cockroach genome reveals convergent evolutionary mechanisms linked to viviparity in insects and beyond.</title>
        <authorList>
            <person name="Fouks B."/>
            <person name="Harrison M.C."/>
            <person name="Mikhailova A.A."/>
            <person name="Marchal E."/>
            <person name="English S."/>
            <person name="Carruthers M."/>
            <person name="Jennings E.C."/>
            <person name="Chiamaka E.L."/>
            <person name="Frigard R.A."/>
            <person name="Pippel M."/>
            <person name="Attardo G.M."/>
            <person name="Benoit J.B."/>
            <person name="Bornberg-Bauer E."/>
            <person name="Tobe S.S."/>
        </authorList>
    </citation>
    <scope>NUCLEOTIDE SEQUENCE</scope>
    <source>
        <strain evidence="3">Stay&amp;Tobe</strain>
    </source>
</reference>
<evidence type="ECO:0000313" key="4">
    <source>
        <dbReference type="Proteomes" id="UP001233999"/>
    </source>
</evidence>
<keyword evidence="2" id="KW-0472">Membrane</keyword>
<dbReference type="AlphaFoldDB" id="A0AAD8EE29"/>
<reference evidence="3" key="2">
    <citation type="submission" date="2023-05" db="EMBL/GenBank/DDBJ databases">
        <authorList>
            <person name="Fouks B."/>
        </authorList>
    </citation>
    <scope>NUCLEOTIDE SEQUENCE</scope>
    <source>
        <strain evidence="3">Stay&amp;Tobe</strain>
        <tissue evidence="3">Testes</tissue>
    </source>
</reference>
<keyword evidence="2" id="KW-0812">Transmembrane</keyword>
<evidence type="ECO:0000313" key="3">
    <source>
        <dbReference type="EMBL" id="KAJ9586347.1"/>
    </source>
</evidence>
<name>A0AAD8EE29_DIPPU</name>